<dbReference type="STRING" id="189425.PGRAT_07915"/>
<evidence type="ECO:0000313" key="1">
    <source>
        <dbReference type="EMBL" id="AIQ67573.1"/>
    </source>
</evidence>
<gene>
    <name evidence="1" type="ORF">PGRAT_07915</name>
</gene>
<dbReference type="KEGG" id="pgm:PGRAT_07915"/>
<name>A0A089M7T6_9BACL</name>
<proteinExistence type="predicted"/>
<dbReference type="EMBL" id="CP009287">
    <property type="protein sequence ID" value="AIQ67573.1"/>
    <property type="molecule type" value="Genomic_DNA"/>
</dbReference>
<organism evidence="1 2">
    <name type="scientific">Paenibacillus graminis</name>
    <dbReference type="NCBI Taxonomy" id="189425"/>
    <lineage>
        <taxon>Bacteria</taxon>
        <taxon>Bacillati</taxon>
        <taxon>Bacillota</taxon>
        <taxon>Bacilli</taxon>
        <taxon>Bacillales</taxon>
        <taxon>Paenibacillaceae</taxon>
        <taxon>Paenibacillus</taxon>
    </lineage>
</organism>
<evidence type="ECO:0008006" key="3">
    <source>
        <dbReference type="Google" id="ProtNLM"/>
    </source>
</evidence>
<keyword evidence="2" id="KW-1185">Reference proteome</keyword>
<reference evidence="1 2" key="1">
    <citation type="submission" date="2014-08" db="EMBL/GenBank/DDBJ databases">
        <title>Comparative genomics of the Paenibacillus odorifer group.</title>
        <authorList>
            <person name="den Bakker H.C."/>
            <person name="Tsai Y.-C."/>
            <person name="Martin N."/>
            <person name="Korlach J."/>
            <person name="Wiedmann M."/>
        </authorList>
    </citation>
    <scope>NUCLEOTIDE SEQUENCE [LARGE SCALE GENOMIC DNA]</scope>
    <source>
        <strain evidence="1 2">DSM 15220</strain>
    </source>
</reference>
<dbReference type="AlphaFoldDB" id="A0A089M7T6"/>
<protein>
    <recommendedName>
        <fullName evidence="3">PRD domain-containing protein</fullName>
    </recommendedName>
</protein>
<dbReference type="Proteomes" id="UP000029500">
    <property type="component" value="Chromosome"/>
</dbReference>
<dbReference type="eggNOG" id="COG3711">
    <property type="taxonomic scope" value="Bacteria"/>
</dbReference>
<dbReference type="HOGENOM" id="CLU_2118615_0_0_9"/>
<evidence type="ECO:0000313" key="2">
    <source>
        <dbReference type="Proteomes" id="UP000029500"/>
    </source>
</evidence>
<sequence length="114" mass="13490">MFLGLLLERRDPKCAVMRILELAFFIFHRRVIIRKIFNNNAPVDVPPENVSLCHDMIEYAKNKLESGLSEYIYITLTDHMNNVFRLYDEGIPGWKKQKICLLLPMRLRPKSVNR</sequence>
<accession>A0A089M7T6</accession>